<accession>A0A0E9Q2Z5</accession>
<proteinExistence type="predicted"/>
<evidence type="ECO:0000313" key="1">
    <source>
        <dbReference type="EMBL" id="JAH11124.1"/>
    </source>
</evidence>
<reference evidence="1" key="1">
    <citation type="submission" date="2014-11" db="EMBL/GenBank/DDBJ databases">
        <authorList>
            <person name="Amaro Gonzalez C."/>
        </authorList>
    </citation>
    <scope>NUCLEOTIDE SEQUENCE</scope>
</reference>
<dbReference type="EMBL" id="GBXM01097453">
    <property type="protein sequence ID" value="JAH11124.1"/>
    <property type="molecule type" value="Transcribed_RNA"/>
</dbReference>
<name>A0A0E9Q2Z5_ANGAN</name>
<protein>
    <submittedName>
        <fullName evidence="1">Uncharacterized protein</fullName>
    </submittedName>
</protein>
<organism evidence="1">
    <name type="scientific">Anguilla anguilla</name>
    <name type="common">European freshwater eel</name>
    <name type="synonym">Muraena anguilla</name>
    <dbReference type="NCBI Taxonomy" id="7936"/>
    <lineage>
        <taxon>Eukaryota</taxon>
        <taxon>Metazoa</taxon>
        <taxon>Chordata</taxon>
        <taxon>Craniata</taxon>
        <taxon>Vertebrata</taxon>
        <taxon>Euteleostomi</taxon>
        <taxon>Actinopterygii</taxon>
        <taxon>Neopterygii</taxon>
        <taxon>Teleostei</taxon>
        <taxon>Anguilliformes</taxon>
        <taxon>Anguillidae</taxon>
        <taxon>Anguilla</taxon>
    </lineage>
</organism>
<sequence length="12" mass="1338">MAPNHHQVAVSF</sequence>
<reference evidence="1" key="2">
    <citation type="journal article" date="2015" name="Fish Shellfish Immunol.">
        <title>Early steps in the European eel (Anguilla anguilla)-Vibrio vulnificus interaction in the gills: Role of the RtxA13 toxin.</title>
        <authorList>
            <person name="Callol A."/>
            <person name="Pajuelo D."/>
            <person name="Ebbesson L."/>
            <person name="Teles M."/>
            <person name="MacKenzie S."/>
            <person name="Amaro C."/>
        </authorList>
    </citation>
    <scope>NUCLEOTIDE SEQUENCE</scope>
</reference>